<name>A0A0V1FLJ3_TRIPS</name>
<gene>
    <name evidence="1" type="ORF">T4D_11875</name>
</gene>
<keyword evidence="2" id="KW-1185">Reference proteome</keyword>
<reference evidence="1 2" key="1">
    <citation type="submission" date="2015-01" db="EMBL/GenBank/DDBJ databases">
        <title>Evolution of Trichinella species and genotypes.</title>
        <authorList>
            <person name="Korhonen P.K."/>
            <person name="Edoardo P."/>
            <person name="Giuseppe L.R."/>
            <person name="Gasser R.B."/>
        </authorList>
    </citation>
    <scope>NUCLEOTIDE SEQUENCE [LARGE SCALE GENOMIC DNA]</scope>
    <source>
        <strain evidence="1">ISS470</strain>
    </source>
</reference>
<sequence>MCRKCVKPMISGKFYCDTSLSYLIICYQFYFLSLTLCETLRFLTPHVFSTVMTFNNRLLLVLFSHSYNWKIRN</sequence>
<proteinExistence type="predicted"/>
<dbReference type="Proteomes" id="UP000054995">
    <property type="component" value="Unassembled WGS sequence"/>
</dbReference>
<dbReference type="EMBL" id="JYDT01000065">
    <property type="protein sequence ID" value="KRY86850.1"/>
    <property type="molecule type" value="Genomic_DNA"/>
</dbReference>
<organism evidence="1 2">
    <name type="scientific">Trichinella pseudospiralis</name>
    <name type="common">Parasitic roundworm</name>
    <dbReference type="NCBI Taxonomy" id="6337"/>
    <lineage>
        <taxon>Eukaryota</taxon>
        <taxon>Metazoa</taxon>
        <taxon>Ecdysozoa</taxon>
        <taxon>Nematoda</taxon>
        <taxon>Enoplea</taxon>
        <taxon>Dorylaimia</taxon>
        <taxon>Trichinellida</taxon>
        <taxon>Trichinellidae</taxon>
        <taxon>Trichinella</taxon>
    </lineage>
</organism>
<evidence type="ECO:0000313" key="2">
    <source>
        <dbReference type="Proteomes" id="UP000054995"/>
    </source>
</evidence>
<dbReference type="AlphaFoldDB" id="A0A0V1FLJ3"/>
<protein>
    <submittedName>
        <fullName evidence="1">Uncharacterized protein</fullName>
    </submittedName>
</protein>
<evidence type="ECO:0000313" key="1">
    <source>
        <dbReference type="EMBL" id="KRY86850.1"/>
    </source>
</evidence>
<comment type="caution">
    <text evidence="1">The sequence shown here is derived from an EMBL/GenBank/DDBJ whole genome shotgun (WGS) entry which is preliminary data.</text>
</comment>
<accession>A0A0V1FLJ3</accession>